<dbReference type="AlphaFoldDB" id="G0VBN0"/>
<feature type="region of interest" description="Disordered" evidence="2">
    <location>
        <begin position="1"/>
        <end position="80"/>
    </location>
</feature>
<dbReference type="eggNOG" id="ENOG502SA91">
    <property type="taxonomic scope" value="Eukaryota"/>
</dbReference>
<feature type="coiled-coil region" evidence="1">
    <location>
        <begin position="751"/>
        <end position="871"/>
    </location>
</feature>
<accession>G0VBN0</accession>
<feature type="region of interest" description="Disordered" evidence="2">
    <location>
        <begin position="1059"/>
        <end position="1093"/>
    </location>
</feature>
<feature type="compositionally biased region" description="Basic and acidic residues" evidence="2">
    <location>
        <begin position="486"/>
        <end position="498"/>
    </location>
</feature>
<feature type="compositionally biased region" description="Polar residues" evidence="2">
    <location>
        <begin position="457"/>
        <end position="485"/>
    </location>
</feature>
<proteinExistence type="predicted"/>
<dbReference type="OrthoDB" id="4070718at2759"/>
<feature type="compositionally biased region" description="Polar residues" evidence="2">
    <location>
        <begin position="10"/>
        <end position="27"/>
    </location>
</feature>
<feature type="compositionally biased region" description="Basic and acidic residues" evidence="2">
    <location>
        <begin position="259"/>
        <end position="288"/>
    </location>
</feature>
<dbReference type="GeneID" id="96901916"/>
<keyword evidence="1" id="KW-0175">Coiled coil</keyword>
<feature type="compositionally biased region" description="Polar residues" evidence="2">
    <location>
        <begin position="124"/>
        <end position="141"/>
    </location>
</feature>
<feature type="region of interest" description="Disordered" evidence="2">
    <location>
        <begin position="329"/>
        <end position="383"/>
    </location>
</feature>
<evidence type="ECO:0000256" key="1">
    <source>
        <dbReference type="SAM" id="Coils"/>
    </source>
</evidence>
<feature type="region of interest" description="Disordered" evidence="2">
    <location>
        <begin position="399"/>
        <end position="542"/>
    </location>
</feature>
<sequence>MFQMAKTPALSASSDPSTALNTSTKGTINERSETLRATHFIASESTEPPLKVHKPNTHAKTIENRISNNSSPKEKLKPQQPIKKLSDLFKAKKASGNIQATKIQAPVIKMPPTVAKLPERTIRENQVNSETSLEPPQNAKNTKIDLQPTVELQKVPQHTHSRRRSSGNANLFVPHKINTLKALFRDKKTPSKKPPLNGFEDGLEGNKLTKGPPTIASPKNQSPTIKTKNIPPKKPSSEIKPTHDSQANALNAELPFKMDGNEKSLEKLKPTSRVDERTGSSRLPDSKTHGSKLAISSEPTKTNQDLRDMKTPTVLGPKVNETMVKMAFGKIVHKERISSKSTLASKKEENKPIDSENGSKSSKGTSENQITLSTSPLTSQYDHDKWVSENVERKTYLSSIATHSTKAHNSDTGRKSKSLSNSFAKPNDEREKIPSYNTDINERYRRKRGHLAAEKGTISQKTQNVSLDSRSLSIVSAKTDATTNESPERIENGTDKIGKKVKTILSPKETNDEDSTEDNDRYSPSDNLVSVKDNNSDDSITVKRRHSLRKKIVVDDESCSSKASSDDITLNKIKLANTLEQKRPNNVTKSPRRNSKSEAKEQQKIEPLSEPSISSERLRHATTTALNASIIDRSVPAKADLISGFPNEMEINELKTKLATITDEVMKYELKVASLQGKIYYLSKENNDLQRIYSLLCEEMERISLKIGQNDGVQSISNAVSVAPVTEVIEKTEEPETIDNSTMEEKYDVTIDLLKTEIKELKQSKDRASIEVRAELNALENNILLRIKEYERCQEALENEQNIIANVESIEDINTIEESPFVRALKEKLINTHNELKEVRNLTTIQLGELKIALEMEKRSLKTANDELTAKRIALAKSTAYVKQSKEMIITARNEVAVKDNQITELKKLIEEKSKKTTINNDPRLLQQNSELAVKFSNLFNNHQALYKMSELQKNQVQALQNELEKERAQARYMSSILAQQSAELLKSKDHSQSTSRSDDYIEERNWEKKYRELLEMRKLEKRDFQLQLVNVHKSYYTLLADRERGFNIIIDRLKKKCQNQTDNKPENEEENSSNLQISPTKEAEKRKAETSLVLFDEKSTAVLNGAKETSSEP</sequence>
<dbReference type="OMA" id="APTHINE"/>
<feature type="compositionally biased region" description="Basic and acidic residues" evidence="2">
    <location>
        <begin position="595"/>
        <end position="604"/>
    </location>
</feature>
<feature type="region of interest" description="Disordered" evidence="2">
    <location>
        <begin position="119"/>
        <end position="314"/>
    </location>
</feature>
<feature type="compositionally biased region" description="Low complexity" evidence="2">
    <location>
        <begin position="605"/>
        <end position="615"/>
    </location>
</feature>
<name>G0VBN0_NAUCA</name>
<feature type="compositionally biased region" description="Basic and acidic residues" evidence="2">
    <location>
        <begin position="345"/>
        <end position="354"/>
    </location>
</feature>
<evidence type="ECO:0000313" key="3">
    <source>
        <dbReference type="EMBL" id="CCC68356.1"/>
    </source>
</evidence>
<keyword evidence="4" id="KW-1185">Reference proteome</keyword>
<dbReference type="EMBL" id="HE576753">
    <property type="protein sequence ID" value="CCC68356.1"/>
    <property type="molecule type" value="Genomic_DNA"/>
</dbReference>
<reference evidence="3 4" key="1">
    <citation type="journal article" date="2011" name="Proc. Natl. Acad. Sci. U.S.A.">
        <title>Evolutionary erosion of yeast sex chromosomes by mating-type switching accidents.</title>
        <authorList>
            <person name="Gordon J.L."/>
            <person name="Armisen D."/>
            <person name="Proux-Wera E."/>
            <person name="Oheigeartaigh S.S."/>
            <person name="Byrne K.P."/>
            <person name="Wolfe K.H."/>
        </authorList>
    </citation>
    <scope>NUCLEOTIDE SEQUENCE [LARGE SCALE GENOMIC DNA]</scope>
    <source>
        <strain evidence="4">ATCC 76901 / BCRC 22586 / CBS 4309 / NBRC 1992 / NRRL Y-12630</strain>
    </source>
</reference>
<dbReference type="HOGENOM" id="CLU_281312_0_0_1"/>
<evidence type="ECO:0000256" key="2">
    <source>
        <dbReference type="SAM" id="MobiDB-lite"/>
    </source>
</evidence>
<protein>
    <submittedName>
        <fullName evidence="3">Uncharacterized protein</fullName>
    </submittedName>
</protein>
<dbReference type="KEGG" id="ncs:NCAS_0B02720"/>
<gene>
    <name evidence="3" type="primary">NCAS0B02720</name>
    <name evidence="3" type="ordered locus">NCAS_0B02720</name>
</gene>
<evidence type="ECO:0000313" key="4">
    <source>
        <dbReference type="Proteomes" id="UP000001640"/>
    </source>
</evidence>
<dbReference type="Proteomes" id="UP000001640">
    <property type="component" value="Chromosome 2"/>
</dbReference>
<reference key="2">
    <citation type="submission" date="2011-08" db="EMBL/GenBank/DDBJ databases">
        <title>Genome sequence of Naumovozyma castellii.</title>
        <authorList>
            <person name="Gordon J.L."/>
            <person name="Armisen D."/>
            <person name="Proux-Wera E."/>
            <person name="OhEigeartaigh S.S."/>
            <person name="Byrne K.P."/>
            <person name="Wolfe K.H."/>
        </authorList>
    </citation>
    <scope>NUCLEOTIDE SEQUENCE</scope>
    <source>
        <strain>Type strain:CBS 4309</strain>
    </source>
</reference>
<dbReference type="RefSeq" id="XP_003674730.1">
    <property type="nucleotide sequence ID" value="XM_003674682.1"/>
</dbReference>
<feature type="compositionally biased region" description="Polar residues" evidence="2">
    <location>
        <begin position="356"/>
        <end position="380"/>
    </location>
</feature>
<organism evidence="3 4">
    <name type="scientific">Naumovozyma castellii</name>
    <name type="common">Yeast</name>
    <name type="synonym">Saccharomyces castellii</name>
    <dbReference type="NCBI Taxonomy" id="27288"/>
    <lineage>
        <taxon>Eukaryota</taxon>
        <taxon>Fungi</taxon>
        <taxon>Dikarya</taxon>
        <taxon>Ascomycota</taxon>
        <taxon>Saccharomycotina</taxon>
        <taxon>Saccharomycetes</taxon>
        <taxon>Saccharomycetales</taxon>
        <taxon>Saccharomycetaceae</taxon>
        <taxon>Naumovozyma</taxon>
    </lineage>
</organism>
<feature type="compositionally biased region" description="Basic and acidic residues" evidence="2">
    <location>
        <begin position="1082"/>
        <end position="1093"/>
    </location>
</feature>
<dbReference type="InParanoid" id="G0VBN0"/>
<feature type="region of interest" description="Disordered" evidence="2">
    <location>
        <begin position="577"/>
        <end position="618"/>
    </location>
</feature>